<dbReference type="Gene3D" id="1.25.40.10">
    <property type="entry name" value="Tetratricopeptide repeat domain"/>
    <property type="match status" value="1"/>
</dbReference>
<dbReference type="EMBL" id="CAUYUJ010014527">
    <property type="protein sequence ID" value="CAK0842599.1"/>
    <property type="molecule type" value="Genomic_DNA"/>
</dbReference>
<proteinExistence type="predicted"/>
<dbReference type="Proteomes" id="UP001189429">
    <property type="component" value="Unassembled WGS sequence"/>
</dbReference>
<dbReference type="InterPro" id="IPR011990">
    <property type="entry name" value="TPR-like_helical_dom_sf"/>
</dbReference>
<keyword evidence="3" id="KW-1185">Reference proteome</keyword>
<dbReference type="SMART" id="SM00671">
    <property type="entry name" value="SEL1"/>
    <property type="match status" value="1"/>
</dbReference>
<dbReference type="Pfam" id="PF08238">
    <property type="entry name" value="Sel1"/>
    <property type="match status" value="2"/>
</dbReference>
<gene>
    <name evidence="2" type="ORF">PCOR1329_LOCUS37340</name>
</gene>
<evidence type="ECO:0000313" key="3">
    <source>
        <dbReference type="Proteomes" id="UP001189429"/>
    </source>
</evidence>
<feature type="chain" id="PRO_5045980914" description="Sel1 repeat family protein" evidence="1">
    <location>
        <begin position="30"/>
        <end position="151"/>
    </location>
</feature>
<evidence type="ECO:0000313" key="2">
    <source>
        <dbReference type="EMBL" id="CAK0842599.1"/>
    </source>
</evidence>
<comment type="caution">
    <text evidence="2">The sequence shown here is derived from an EMBL/GenBank/DDBJ whole genome shotgun (WGS) entry which is preliminary data.</text>
</comment>
<feature type="signal peptide" evidence="1">
    <location>
        <begin position="1"/>
        <end position="29"/>
    </location>
</feature>
<reference evidence="2" key="1">
    <citation type="submission" date="2023-10" db="EMBL/GenBank/DDBJ databases">
        <authorList>
            <person name="Chen Y."/>
            <person name="Shah S."/>
            <person name="Dougan E. K."/>
            <person name="Thang M."/>
            <person name="Chan C."/>
        </authorList>
    </citation>
    <scope>NUCLEOTIDE SEQUENCE [LARGE SCALE GENOMIC DNA]</scope>
</reference>
<evidence type="ECO:0000256" key="1">
    <source>
        <dbReference type="SAM" id="SignalP"/>
    </source>
</evidence>
<protein>
    <recommendedName>
        <fullName evidence="4">Sel1 repeat family protein</fullName>
    </recommendedName>
</protein>
<dbReference type="SUPFAM" id="SSF81901">
    <property type="entry name" value="HCP-like"/>
    <property type="match status" value="1"/>
</dbReference>
<keyword evidence="1" id="KW-0732">Signal</keyword>
<name>A0ABN9TAW0_9DINO</name>
<organism evidence="2 3">
    <name type="scientific">Prorocentrum cordatum</name>
    <dbReference type="NCBI Taxonomy" id="2364126"/>
    <lineage>
        <taxon>Eukaryota</taxon>
        <taxon>Sar</taxon>
        <taxon>Alveolata</taxon>
        <taxon>Dinophyceae</taxon>
        <taxon>Prorocentrales</taxon>
        <taxon>Prorocentraceae</taxon>
        <taxon>Prorocentrum</taxon>
    </lineage>
</organism>
<sequence>MLRLLALGVAALLLLLLLLLALRPRGVPAGPPELSGDVGAPLGAVADDRSLLRQGAAAFRRGDDATAVRCLHACLSDTSAPLDTRAACKTVLGEMHLVGAGVPKNLTEAWALFQAAADAGDAEAQFNLALLYSAVHAEGDDVFRREALAVL</sequence>
<dbReference type="InterPro" id="IPR006597">
    <property type="entry name" value="Sel1-like"/>
</dbReference>
<evidence type="ECO:0008006" key="4">
    <source>
        <dbReference type="Google" id="ProtNLM"/>
    </source>
</evidence>
<accession>A0ABN9TAW0</accession>